<dbReference type="PANTHER" id="PTHR34874:SF1">
    <property type="entry name" value="PROTEIN YCHN"/>
    <property type="match status" value="1"/>
</dbReference>
<dbReference type="RefSeq" id="WP_092995233.1">
    <property type="nucleotide sequence ID" value="NZ_FMWD01000004.1"/>
</dbReference>
<dbReference type="GO" id="GO:0005829">
    <property type="term" value="C:cytosol"/>
    <property type="evidence" value="ECO:0007669"/>
    <property type="project" value="TreeGrafter"/>
</dbReference>
<name>A0A1G5QA04_9GAMM</name>
<dbReference type="Pfam" id="PF02635">
    <property type="entry name" value="DsrE"/>
    <property type="match status" value="1"/>
</dbReference>
<sequence length="116" mass="12781">MATLFILNDPPYGTERSYNGLRLAMALQRREPPAEITLFLLGDAVACAHSGQKPPKGFYNLEKMVQAVSRKGRVLLCGSCMDARGLEEKQIITGCRRSSMDELATCTADAERVLVF</sequence>
<dbReference type="EMBL" id="FMWD01000004">
    <property type="protein sequence ID" value="SCZ58330.1"/>
    <property type="molecule type" value="Genomic_DNA"/>
</dbReference>
<dbReference type="OrthoDB" id="9807918at2"/>
<dbReference type="Gene3D" id="3.40.1260.10">
    <property type="entry name" value="DsrEFH-like"/>
    <property type="match status" value="1"/>
</dbReference>
<dbReference type="AlphaFoldDB" id="A0A1G5QA04"/>
<organism evidence="1 2">
    <name type="scientific">Thiohalomonas denitrificans</name>
    <dbReference type="NCBI Taxonomy" id="415747"/>
    <lineage>
        <taxon>Bacteria</taxon>
        <taxon>Pseudomonadati</taxon>
        <taxon>Pseudomonadota</taxon>
        <taxon>Gammaproteobacteria</taxon>
        <taxon>Thiohalomonadales</taxon>
        <taxon>Thiohalomonadaceae</taxon>
        <taxon>Thiohalomonas</taxon>
    </lineage>
</organism>
<evidence type="ECO:0000313" key="1">
    <source>
        <dbReference type="EMBL" id="SCZ58330.1"/>
    </source>
</evidence>
<protein>
    <submittedName>
        <fullName evidence="1">Uncharacterized protein involved in oxidation of intracellular sulfur</fullName>
    </submittedName>
</protein>
<evidence type="ECO:0000313" key="2">
    <source>
        <dbReference type="Proteomes" id="UP000199648"/>
    </source>
</evidence>
<gene>
    <name evidence="1" type="ORF">SAMN03097708_01665</name>
</gene>
<dbReference type="InterPro" id="IPR003787">
    <property type="entry name" value="Sulphur_relay_DsrE/F-like"/>
</dbReference>
<dbReference type="Proteomes" id="UP000199648">
    <property type="component" value="Unassembled WGS sequence"/>
</dbReference>
<dbReference type="InterPro" id="IPR027396">
    <property type="entry name" value="DsrEFH-like"/>
</dbReference>
<accession>A0A1G5QA04</accession>
<dbReference type="SUPFAM" id="SSF75169">
    <property type="entry name" value="DsrEFH-like"/>
    <property type="match status" value="1"/>
</dbReference>
<dbReference type="STRING" id="415747.SAMN03097708_01665"/>
<dbReference type="PANTHER" id="PTHR34874">
    <property type="entry name" value="PROTEIN YCHN"/>
    <property type="match status" value="1"/>
</dbReference>
<keyword evidence="2" id="KW-1185">Reference proteome</keyword>
<proteinExistence type="predicted"/>
<reference evidence="1 2" key="1">
    <citation type="submission" date="2016-10" db="EMBL/GenBank/DDBJ databases">
        <authorList>
            <person name="de Groot N.N."/>
        </authorList>
    </citation>
    <scope>NUCLEOTIDE SEQUENCE [LARGE SCALE GENOMIC DNA]</scope>
    <source>
        <strain evidence="1 2">HLD2</strain>
    </source>
</reference>